<dbReference type="FunFam" id="3.30.70.270:FF:000001">
    <property type="entry name" value="Diguanylate cyclase domain protein"/>
    <property type="match status" value="1"/>
</dbReference>
<proteinExistence type="predicted"/>
<feature type="transmembrane region" description="Helical" evidence="1">
    <location>
        <begin position="98"/>
        <end position="115"/>
    </location>
</feature>
<feature type="transmembrane region" description="Helical" evidence="1">
    <location>
        <begin position="73"/>
        <end position="92"/>
    </location>
</feature>
<dbReference type="InterPro" id="IPR043128">
    <property type="entry name" value="Rev_trsase/Diguanyl_cyclase"/>
</dbReference>
<dbReference type="InterPro" id="IPR029787">
    <property type="entry name" value="Nucleotide_cyclase"/>
</dbReference>
<dbReference type="Pfam" id="PF00990">
    <property type="entry name" value="GGDEF"/>
    <property type="match status" value="1"/>
</dbReference>
<gene>
    <name evidence="3" type="ORF">D0Z08_26560</name>
</gene>
<dbReference type="InterPro" id="IPR000160">
    <property type="entry name" value="GGDEF_dom"/>
</dbReference>
<name>A0A417XV02_9ACTN</name>
<dbReference type="CDD" id="cd01949">
    <property type="entry name" value="GGDEF"/>
    <property type="match status" value="1"/>
</dbReference>
<keyword evidence="1" id="KW-1133">Transmembrane helix</keyword>
<dbReference type="GO" id="GO:1902201">
    <property type="term" value="P:negative regulation of bacterial-type flagellum-dependent cell motility"/>
    <property type="evidence" value="ECO:0007669"/>
    <property type="project" value="TreeGrafter"/>
</dbReference>
<dbReference type="PANTHER" id="PTHR45138:SF9">
    <property type="entry name" value="DIGUANYLATE CYCLASE DGCM-RELATED"/>
    <property type="match status" value="1"/>
</dbReference>
<feature type="domain" description="GGDEF" evidence="2">
    <location>
        <begin position="209"/>
        <end position="343"/>
    </location>
</feature>
<evidence type="ECO:0000256" key="1">
    <source>
        <dbReference type="SAM" id="Phobius"/>
    </source>
</evidence>
<evidence type="ECO:0000313" key="4">
    <source>
        <dbReference type="Proteomes" id="UP000283644"/>
    </source>
</evidence>
<sequence>MMSLLSWMQPRSARTAARSIAALTGVAGTTTVVTAPLDEQGLGSMDFVMAGGLVLAVLLIALVAHRFDERHRVAWALAPVAGLVVLVALDLLTRDASVAAQIFFVFPVLYGASQLRPPGAALLAVLSVTGECVVVFTLLPTQDAVVDAWYVTAAIGTTAALLTVASERHARLVHRLEQMAAIDPLTGLATRRVLDEAAGSALCGANSSAGTALILLDVDHFKSINDRYGHPAGDEVLVQLARHLLAQSRDSDVVCRLGGDEIALLLPGCAYGAAVARADSVLAAVTEHPFLLDDGTNLRVSISIGCAHMPTNATDLRALYTTADGALYEAKRAGRGRVVIAQDAQAVK</sequence>
<organism evidence="3 4">
    <name type="scientific">Nocardioides immobilis</name>
    <dbReference type="NCBI Taxonomy" id="2049295"/>
    <lineage>
        <taxon>Bacteria</taxon>
        <taxon>Bacillati</taxon>
        <taxon>Actinomycetota</taxon>
        <taxon>Actinomycetes</taxon>
        <taxon>Propionibacteriales</taxon>
        <taxon>Nocardioidaceae</taxon>
        <taxon>Nocardioides</taxon>
    </lineage>
</organism>
<dbReference type="OrthoDB" id="23692at2"/>
<accession>A0A417XV02</accession>
<dbReference type="SMART" id="SM00267">
    <property type="entry name" value="GGDEF"/>
    <property type="match status" value="1"/>
</dbReference>
<dbReference type="PANTHER" id="PTHR45138">
    <property type="entry name" value="REGULATORY COMPONENTS OF SENSORY TRANSDUCTION SYSTEM"/>
    <property type="match status" value="1"/>
</dbReference>
<feature type="transmembrane region" description="Helical" evidence="1">
    <location>
        <begin position="122"/>
        <end position="142"/>
    </location>
</feature>
<dbReference type="GO" id="GO:0005886">
    <property type="term" value="C:plasma membrane"/>
    <property type="evidence" value="ECO:0007669"/>
    <property type="project" value="TreeGrafter"/>
</dbReference>
<evidence type="ECO:0000313" key="3">
    <source>
        <dbReference type="EMBL" id="RHW24111.1"/>
    </source>
</evidence>
<dbReference type="Gene3D" id="3.30.70.270">
    <property type="match status" value="1"/>
</dbReference>
<feature type="transmembrane region" description="Helical" evidence="1">
    <location>
        <begin position="44"/>
        <end position="64"/>
    </location>
</feature>
<dbReference type="InterPro" id="IPR050469">
    <property type="entry name" value="Diguanylate_Cyclase"/>
</dbReference>
<dbReference type="EMBL" id="QXGH01000036">
    <property type="protein sequence ID" value="RHW24111.1"/>
    <property type="molecule type" value="Genomic_DNA"/>
</dbReference>
<dbReference type="GO" id="GO:0043709">
    <property type="term" value="P:cell adhesion involved in single-species biofilm formation"/>
    <property type="evidence" value="ECO:0007669"/>
    <property type="project" value="TreeGrafter"/>
</dbReference>
<protein>
    <submittedName>
        <fullName evidence="3">GGDEF domain-containing protein</fullName>
    </submittedName>
</protein>
<dbReference type="PROSITE" id="PS50887">
    <property type="entry name" value="GGDEF"/>
    <property type="match status" value="1"/>
</dbReference>
<reference evidence="3 4" key="1">
    <citation type="submission" date="2018-09" db="EMBL/GenBank/DDBJ databases">
        <title>Genome sequencing of Nocardioides immobilis CCTCC AB 2017083 for comparison to Nocardioides silvaticus.</title>
        <authorList>
            <person name="Li C."/>
            <person name="Wang G."/>
        </authorList>
    </citation>
    <scope>NUCLEOTIDE SEQUENCE [LARGE SCALE GENOMIC DNA]</scope>
    <source>
        <strain evidence="3 4">CCTCC AB 2017083</strain>
    </source>
</reference>
<dbReference type="AlphaFoldDB" id="A0A417XV02"/>
<dbReference type="Proteomes" id="UP000283644">
    <property type="component" value="Unassembled WGS sequence"/>
</dbReference>
<evidence type="ECO:0000259" key="2">
    <source>
        <dbReference type="PROSITE" id="PS50887"/>
    </source>
</evidence>
<dbReference type="SUPFAM" id="SSF55073">
    <property type="entry name" value="Nucleotide cyclase"/>
    <property type="match status" value="1"/>
</dbReference>
<dbReference type="NCBIfam" id="TIGR00254">
    <property type="entry name" value="GGDEF"/>
    <property type="match status" value="1"/>
</dbReference>
<dbReference type="GO" id="GO:0052621">
    <property type="term" value="F:diguanylate cyclase activity"/>
    <property type="evidence" value="ECO:0007669"/>
    <property type="project" value="TreeGrafter"/>
</dbReference>
<keyword evidence="4" id="KW-1185">Reference proteome</keyword>
<feature type="transmembrane region" description="Helical" evidence="1">
    <location>
        <begin position="148"/>
        <end position="165"/>
    </location>
</feature>
<keyword evidence="1" id="KW-0812">Transmembrane</keyword>
<comment type="caution">
    <text evidence="3">The sequence shown here is derived from an EMBL/GenBank/DDBJ whole genome shotgun (WGS) entry which is preliminary data.</text>
</comment>
<keyword evidence="1" id="KW-0472">Membrane</keyword>